<feature type="domain" description="Metallo-beta-lactamase" evidence="8">
    <location>
        <begin position="11"/>
        <end position="168"/>
    </location>
</feature>
<dbReference type="GO" id="GO:0046872">
    <property type="term" value="F:metal ion binding"/>
    <property type="evidence" value="ECO:0007669"/>
    <property type="project" value="UniProtKB-KW"/>
</dbReference>
<keyword evidence="4 7" id="KW-0479">Metal-binding</keyword>
<evidence type="ECO:0000313" key="10">
    <source>
        <dbReference type="Proteomes" id="UP000285478"/>
    </source>
</evidence>
<feature type="binding site" evidence="7">
    <location>
        <position position="60"/>
    </location>
    <ligand>
        <name>Zn(2+)</name>
        <dbReference type="ChEBI" id="CHEBI:29105"/>
        <label>2</label>
    </ligand>
</feature>
<evidence type="ECO:0000256" key="2">
    <source>
        <dbReference type="ARBA" id="ARBA00004963"/>
    </source>
</evidence>
<name>A0A410H2G5_9GAMM</name>
<accession>A0A410H2G5</accession>
<dbReference type="EMBL" id="CP035033">
    <property type="protein sequence ID" value="QAB15102.1"/>
    <property type="molecule type" value="Genomic_DNA"/>
</dbReference>
<dbReference type="UniPathway" id="UPA00619">
    <property type="reaction ID" value="UER00676"/>
</dbReference>
<comment type="cofactor">
    <cofactor evidence="7">
        <name>Zn(2+)</name>
        <dbReference type="ChEBI" id="CHEBI:29105"/>
    </cofactor>
    <text evidence="7">Binds 2 Zn(2+) ions per subunit.</text>
</comment>
<dbReference type="EC" id="3.1.2.6" evidence="7"/>
<evidence type="ECO:0000256" key="3">
    <source>
        <dbReference type="ARBA" id="ARBA00006759"/>
    </source>
</evidence>
<dbReference type="InterPro" id="IPR036866">
    <property type="entry name" value="RibonucZ/Hydroxyglut_hydro"/>
</dbReference>
<dbReference type="AlphaFoldDB" id="A0A410H2G5"/>
<dbReference type="GO" id="GO:0004416">
    <property type="term" value="F:hydroxyacylglutathione hydrolase activity"/>
    <property type="evidence" value="ECO:0007669"/>
    <property type="project" value="UniProtKB-UniRule"/>
</dbReference>
<dbReference type="HAMAP" id="MF_01374">
    <property type="entry name" value="Glyoxalase_2"/>
    <property type="match status" value="1"/>
</dbReference>
<dbReference type="RefSeq" id="WP_128384684.1">
    <property type="nucleotide sequence ID" value="NZ_CP035033.1"/>
</dbReference>
<feature type="binding site" evidence="7">
    <location>
        <position position="130"/>
    </location>
    <ligand>
        <name>Zn(2+)</name>
        <dbReference type="ChEBI" id="CHEBI:29105"/>
        <label>1</label>
    </ligand>
</feature>
<proteinExistence type="inferred from homology"/>
<feature type="binding site" evidence="7">
    <location>
        <position position="56"/>
    </location>
    <ligand>
        <name>Zn(2+)</name>
        <dbReference type="ChEBI" id="CHEBI:29105"/>
        <label>1</label>
    </ligand>
</feature>
<dbReference type="InterPro" id="IPR050110">
    <property type="entry name" value="Glyoxalase_II_hydrolase"/>
</dbReference>
<organism evidence="9 10">
    <name type="scientific">Hydrogenovibrio thermophilus</name>
    <dbReference type="NCBI Taxonomy" id="265883"/>
    <lineage>
        <taxon>Bacteria</taxon>
        <taxon>Pseudomonadati</taxon>
        <taxon>Pseudomonadota</taxon>
        <taxon>Gammaproteobacteria</taxon>
        <taxon>Thiotrichales</taxon>
        <taxon>Piscirickettsiaceae</taxon>
        <taxon>Hydrogenovibrio</taxon>
    </lineage>
</organism>
<feature type="binding site" evidence="7">
    <location>
        <position position="58"/>
    </location>
    <ligand>
        <name>Zn(2+)</name>
        <dbReference type="ChEBI" id="CHEBI:29105"/>
        <label>1</label>
    </ligand>
</feature>
<dbReference type="Gene3D" id="3.60.15.10">
    <property type="entry name" value="Ribonuclease Z/Hydroxyacylglutathione hydrolase-like"/>
    <property type="match status" value="1"/>
</dbReference>
<evidence type="ECO:0000313" key="9">
    <source>
        <dbReference type="EMBL" id="QAB15102.1"/>
    </source>
</evidence>
<dbReference type="NCBIfam" id="TIGR03413">
    <property type="entry name" value="GSH_gloB"/>
    <property type="match status" value="1"/>
</dbReference>
<dbReference type="CDD" id="cd07723">
    <property type="entry name" value="hydroxyacylglutathione_hydrolase_MBL-fold"/>
    <property type="match status" value="1"/>
</dbReference>
<dbReference type="SUPFAM" id="SSF56281">
    <property type="entry name" value="Metallo-hydrolase/oxidoreductase"/>
    <property type="match status" value="1"/>
</dbReference>
<protein>
    <recommendedName>
        <fullName evidence="7">Hydroxyacylglutathione hydrolase</fullName>
        <ecNumber evidence="7">3.1.2.6</ecNumber>
    </recommendedName>
    <alternativeName>
        <fullName evidence="7">Glyoxalase II</fullName>
        <shortName evidence="7">Glx II</shortName>
    </alternativeName>
</protein>
<dbReference type="GO" id="GO:0019243">
    <property type="term" value="P:methylglyoxal catabolic process to D-lactate via S-lactoyl-glutathione"/>
    <property type="evidence" value="ECO:0007669"/>
    <property type="project" value="UniProtKB-UniRule"/>
</dbReference>
<keyword evidence="6 7" id="KW-0862">Zinc</keyword>
<evidence type="ECO:0000259" key="8">
    <source>
        <dbReference type="SMART" id="SM00849"/>
    </source>
</evidence>
<comment type="pathway">
    <text evidence="2 7">Secondary metabolite metabolism; methylglyoxal degradation; (R)-lactate from methylglyoxal: step 2/2.</text>
</comment>
<dbReference type="PANTHER" id="PTHR43705">
    <property type="entry name" value="HYDROXYACYLGLUTATHIONE HYDROLASE"/>
    <property type="match status" value="1"/>
</dbReference>
<dbReference type="KEGG" id="htr:EPV75_05165"/>
<feature type="binding site" evidence="7">
    <location>
        <position position="168"/>
    </location>
    <ligand>
        <name>Zn(2+)</name>
        <dbReference type="ChEBI" id="CHEBI:29105"/>
        <label>2</label>
    </ligand>
</feature>
<feature type="binding site" evidence="7">
    <location>
        <position position="61"/>
    </location>
    <ligand>
        <name>Zn(2+)</name>
        <dbReference type="ChEBI" id="CHEBI:29105"/>
        <label>2</label>
    </ligand>
</feature>
<keyword evidence="10" id="KW-1185">Reference proteome</keyword>
<dbReference type="Pfam" id="PF16123">
    <property type="entry name" value="HAGH_C"/>
    <property type="match status" value="1"/>
</dbReference>
<dbReference type="Pfam" id="PF00753">
    <property type="entry name" value="Lactamase_B"/>
    <property type="match status" value="1"/>
</dbReference>
<feature type="binding site" evidence="7">
    <location>
        <position position="130"/>
    </location>
    <ligand>
        <name>Zn(2+)</name>
        <dbReference type="ChEBI" id="CHEBI:29105"/>
        <label>2</label>
    </ligand>
</feature>
<dbReference type="PIRSF" id="PIRSF005457">
    <property type="entry name" value="Glx"/>
    <property type="match status" value="1"/>
</dbReference>
<dbReference type="InterPro" id="IPR032282">
    <property type="entry name" value="HAGH_C"/>
</dbReference>
<evidence type="ECO:0000256" key="4">
    <source>
        <dbReference type="ARBA" id="ARBA00022723"/>
    </source>
</evidence>
<comment type="function">
    <text evidence="7">Thiolesterase that catalyzes the hydrolysis of S-D-lactoyl-glutathione to form glutathione and D-lactic acid.</text>
</comment>
<dbReference type="PANTHER" id="PTHR43705:SF1">
    <property type="entry name" value="HYDROXYACYLGLUTATHIONE HYDROLASE GLOB"/>
    <property type="match status" value="1"/>
</dbReference>
<evidence type="ECO:0000256" key="7">
    <source>
        <dbReference type="HAMAP-Rule" id="MF_01374"/>
    </source>
</evidence>
<gene>
    <name evidence="7 9" type="primary">gloB</name>
    <name evidence="9" type="ORF">EPV75_05165</name>
</gene>
<comment type="similarity">
    <text evidence="3 7">Belongs to the metallo-beta-lactamase superfamily. Glyoxalase II family.</text>
</comment>
<keyword evidence="5 7" id="KW-0378">Hydrolase</keyword>
<dbReference type="InterPro" id="IPR001279">
    <property type="entry name" value="Metallo-B-lactamas"/>
</dbReference>
<evidence type="ECO:0000256" key="1">
    <source>
        <dbReference type="ARBA" id="ARBA00001623"/>
    </source>
</evidence>
<sequence>MKIVGLPTLSDNYTWVILSENPQDKSAWIVDPGESRKVIEYFHQNQLELVGILLTHHHYDHTGGIAAVRTELGDVPIVSNAHGPYKPVTYPVTDGDEIQVHGETFKVMATPGHTHEHISFYHPKALFCGDAMFTAGCGKTWTQAPGVMAQSLLKIRELPDSCAVYCGHEYTYANLNFAMIAEPDNLDMAARQTEVKRKTRQGEPCVPALLGLEKKTNPFLRFDQSPLKETLANRAGKAELSNEQAYATLRAWKDELDKTGTLEAGLND</sequence>
<dbReference type="Proteomes" id="UP000285478">
    <property type="component" value="Chromosome"/>
</dbReference>
<feature type="binding site" evidence="7">
    <location>
        <position position="113"/>
    </location>
    <ligand>
        <name>Zn(2+)</name>
        <dbReference type="ChEBI" id="CHEBI:29105"/>
        <label>1</label>
    </ligand>
</feature>
<reference evidence="9 10" key="1">
    <citation type="journal article" date="2018" name="Environ. Microbiol.">
        <title>Genomes of ubiquitous marine and hypersaline Hydrogenovibrio, Thiomicrorhabdus and Thiomicrospira spp. encode a diversity of mechanisms to sustain chemolithoautotrophy in heterogeneous environments.</title>
        <authorList>
            <person name="Scott K.M."/>
            <person name="Williams J."/>
            <person name="Porter C.M.B."/>
            <person name="Russel S."/>
            <person name="Harmer T.L."/>
            <person name="Paul J.H."/>
            <person name="Antonen K.M."/>
            <person name="Bridges M.K."/>
            <person name="Camper G.J."/>
            <person name="Campla C.K."/>
            <person name="Casella L.G."/>
            <person name="Chase E."/>
            <person name="Conrad J.W."/>
            <person name="Cruz M.C."/>
            <person name="Dunlap D.S."/>
            <person name="Duran L."/>
            <person name="Fahsbender E.M."/>
            <person name="Goldsmith D.B."/>
            <person name="Keeley R.F."/>
            <person name="Kondoff M.R."/>
            <person name="Kussy B.I."/>
            <person name="Lane M.K."/>
            <person name="Lawler S."/>
            <person name="Leigh B.A."/>
            <person name="Lewis C."/>
            <person name="Lostal L.M."/>
            <person name="Marking D."/>
            <person name="Mancera P.A."/>
            <person name="McClenthan E.C."/>
            <person name="McIntyre E.A."/>
            <person name="Mine J.A."/>
            <person name="Modi S."/>
            <person name="Moore B.D."/>
            <person name="Morgan W.A."/>
            <person name="Nelson K.M."/>
            <person name="Nguyen K.N."/>
            <person name="Ogburn N."/>
            <person name="Parrino D.G."/>
            <person name="Pedapudi A.D."/>
            <person name="Pelham R.P."/>
            <person name="Preece A.M."/>
            <person name="Rampersad E.A."/>
            <person name="Richardson J.C."/>
            <person name="Rodgers C.M."/>
            <person name="Schaffer B.L."/>
            <person name="Sheridan N.E."/>
            <person name="Solone M.R."/>
            <person name="Staley Z.R."/>
            <person name="Tabuchi M."/>
            <person name="Waide R.J."/>
            <person name="Wanjugi P.W."/>
            <person name="Young S."/>
            <person name="Clum A."/>
            <person name="Daum C."/>
            <person name="Huntemann M."/>
            <person name="Ivanova N."/>
            <person name="Kyrpides N."/>
            <person name="Mikhailova N."/>
            <person name="Palaniappan K."/>
            <person name="Pillay M."/>
            <person name="Reddy T.B.K."/>
            <person name="Shapiro N."/>
            <person name="Stamatis D."/>
            <person name="Varghese N."/>
            <person name="Woyke T."/>
            <person name="Boden R."/>
            <person name="Freyermuth S.K."/>
            <person name="Kerfeld C.A."/>
        </authorList>
    </citation>
    <scope>NUCLEOTIDE SEQUENCE [LARGE SCALE GENOMIC DNA]</scope>
    <source>
        <strain evidence="9 10">JR-2</strain>
    </source>
</reference>
<dbReference type="SMART" id="SM00849">
    <property type="entry name" value="Lactamase_B"/>
    <property type="match status" value="1"/>
</dbReference>
<evidence type="ECO:0000256" key="6">
    <source>
        <dbReference type="ARBA" id="ARBA00022833"/>
    </source>
</evidence>
<dbReference type="InterPro" id="IPR017782">
    <property type="entry name" value="Hydroxyacylglutathione_Hdrlase"/>
</dbReference>
<comment type="subunit">
    <text evidence="7">Monomer.</text>
</comment>
<dbReference type="InterPro" id="IPR035680">
    <property type="entry name" value="Clx_II_MBL"/>
</dbReference>
<evidence type="ECO:0000256" key="5">
    <source>
        <dbReference type="ARBA" id="ARBA00022801"/>
    </source>
</evidence>
<comment type="catalytic activity">
    <reaction evidence="1 7">
        <text>an S-(2-hydroxyacyl)glutathione + H2O = a 2-hydroxy carboxylate + glutathione + H(+)</text>
        <dbReference type="Rhea" id="RHEA:21864"/>
        <dbReference type="ChEBI" id="CHEBI:15377"/>
        <dbReference type="ChEBI" id="CHEBI:15378"/>
        <dbReference type="ChEBI" id="CHEBI:57925"/>
        <dbReference type="ChEBI" id="CHEBI:58896"/>
        <dbReference type="ChEBI" id="CHEBI:71261"/>
        <dbReference type="EC" id="3.1.2.6"/>
    </reaction>
</comment>